<dbReference type="EMBL" id="CP002355">
    <property type="protein sequence ID" value="ADR34360.1"/>
    <property type="molecule type" value="Genomic_DNA"/>
</dbReference>
<sequence>MEQSKTLNLERLLKMNEKDQSFLLRYLSRLPLEYRLDIIQRHRRLIHKLKEQHADLEVATLSYGAMLLAIKTFYNEDKQLSKKRFEDMSLEEIGELTIRQIKTFDQKRHTSSPKRDTLIGYWAEVKTLKTMGKGFRYIAKFLQKKHRFEVGHTLIQTTWKQLEETK</sequence>
<keyword evidence="2" id="KW-1185">Reference proteome</keyword>
<proteinExistence type="predicted"/>
<dbReference type="Proteomes" id="UP000008721">
    <property type="component" value="Chromosome"/>
</dbReference>
<dbReference type="AlphaFoldDB" id="E4U0P3"/>
<reference evidence="1 2" key="1">
    <citation type="journal article" date="2012" name="Stand. Genomic Sci.">
        <title>Complete genome sequence of the sulfur compounds oxidizing chemolithoautotroph Sulfuricurvum kujiense type strain (YK-1(T)).</title>
        <authorList>
            <person name="Han C."/>
            <person name="Kotsyurbenko O."/>
            <person name="Chertkov O."/>
            <person name="Held B."/>
            <person name="Lapidus A."/>
            <person name="Nolan M."/>
            <person name="Lucas S."/>
            <person name="Hammon N."/>
            <person name="Deshpande S."/>
            <person name="Cheng J.F."/>
            <person name="Tapia R."/>
            <person name="Goodwin L.A."/>
            <person name="Pitluck S."/>
            <person name="Liolios K."/>
            <person name="Pagani I."/>
            <person name="Ivanova N."/>
            <person name="Mavromatis K."/>
            <person name="Mikhailova N."/>
            <person name="Pati A."/>
            <person name="Chen A."/>
            <person name="Palaniappan K."/>
            <person name="Land M."/>
            <person name="Hauser L."/>
            <person name="Chang Y.J."/>
            <person name="Jeffries C.D."/>
            <person name="Brambilla E.M."/>
            <person name="Rohde M."/>
            <person name="Spring S."/>
            <person name="Sikorski J."/>
            <person name="Goker M."/>
            <person name="Woyke T."/>
            <person name="Bristow J."/>
            <person name="Eisen J.A."/>
            <person name="Markowitz V."/>
            <person name="Hugenholtz P."/>
            <person name="Kyrpides N.C."/>
            <person name="Klenk H.P."/>
            <person name="Detter J.C."/>
        </authorList>
    </citation>
    <scope>NUCLEOTIDE SEQUENCE [LARGE SCALE GENOMIC DNA]</scope>
    <source>
        <strain evidence="2">ATCC BAA-921 / DSM 16994 / JCM 11577 / YK-1</strain>
    </source>
</reference>
<accession>E4U0P3</accession>
<dbReference type="eggNOG" id="ENOG5031AS2">
    <property type="taxonomic scope" value="Bacteria"/>
</dbReference>
<dbReference type="OrthoDB" id="5348870at2"/>
<gene>
    <name evidence="1" type="ordered locus">Sulku_1699</name>
</gene>
<evidence type="ECO:0000313" key="2">
    <source>
        <dbReference type="Proteomes" id="UP000008721"/>
    </source>
</evidence>
<name>E4U0P3_SULKY</name>
<protein>
    <submittedName>
        <fullName evidence="1">Uncharacterized protein</fullName>
    </submittedName>
</protein>
<dbReference type="RefSeq" id="WP_013460557.1">
    <property type="nucleotide sequence ID" value="NC_014762.1"/>
</dbReference>
<evidence type="ECO:0000313" key="1">
    <source>
        <dbReference type="EMBL" id="ADR34360.1"/>
    </source>
</evidence>
<dbReference type="HOGENOM" id="CLU_1633032_0_0_7"/>
<dbReference type="KEGG" id="sku:Sulku_1699"/>
<organism evidence="1 2">
    <name type="scientific">Sulfuricurvum kujiense (strain ATCC BAA-921 / DSM 16994 / JCM 11577 / YK-1)</name>
    <dbReference type="NCBI Taxonomy" id="709032"/>
    <lineage>
        <taxon>Bacteria</taxon>
        <taxon>Pseudomonadati</taxon>
        <taxon>Campylobacterota</taxon>
        <taxon>Epsilonproteobacteria</taxon>
        <taxon>Campylobacterales</taxon>
        <taxon>Sulfurimonadaceae</taxon>
        <taxon>Sulfuricurvum</taxon>
    </lineage>
</organism>